<protein>
    <recommendedName>
        <fullName evidence="10">RING-type domain-containing protein</fullName>
    </recommendedName>
</protein>
<feature type="domain" description="RING-type" evidence="6">
    <location>
        <begin position="134"/>
        <end position="178"/>
    </location>
</feature>
<evidence type="ECO:0000256" key="5">
    <source>
        <dbReference type="SAM" id="MobiDB-lite"/>
    </source>
</evidence>
<feature type="compositionally biased region" description="Basic and acidic residues" evidence="5">
    <location>
        <begin position="37"/>
        <end position="49"/>
    </location>
</feature>
<dbReference type="InterPro" id="IPR017907">
    <property type="entry name" value="Znf_RING_CS"/>
</dbReference>
<dbReference type="Gene3D" id="3.30.40.10">
    <property type="entry name" value="Zinc/RING finger domain, C3HC4 (zinc finger)"/>
    <property type="match status" value="1"/>
</dbReference>
<dbReference type="SUPFAM" id="SSF57845">
    <property type="entry name" value="B-box zinc-binding domain"/>
    <property type="match status" value="1"/>
</dbReference>
<reference evidence="8" key="1">
    <citation type="submission" date="2021-09" db="EMBL/GenBank/DDBJ databases">
        <authorList>
            <consortium name="AG Swart"/>
            <person name="Singh M."/>
            <person name="Singh A."/>
            <person name="Seah K."/>
            <person name="Emmerich C."/>
        </authorList>
    </citation>
    <scope>NUCLEOTIDE SEQUENCE</scope>
    <source>
        <strain evidence="8">ATCC30299</strain>
    </source>
</reference>
<feature type="domain" description="B box-type" evidence="7">
    <location>
        <begin position="202"/>
        <end position="241"/>
    </location>
</feature>
<dbReference type="EMBL" id="CAJZBQ010000048">
    <property type="protein sequence ID" value="CAG9329575.1"/>
    <property type="molecule type" value="Genomic_DNA"/>
</dbReference>
<evidence type="ECO:0008006" key="10">
    <source>
        <dbReference type="Google" id="ProtNLM"/>
    </source>
</evidence>
<dbReference type="GO" id="GO:0008270">
    <property type="term" value="F:zinc ion binding"/>
    <property type="evidence" value="ECO:0007669"/>
    <property type="project" value="UniProtKB-KW"/>
</dbReference>
<evidence type="ECO:0000259" key="7">
    <source>
        <dbReference type="PROSITE" id="PS50119"/>
    </source>
</evidence>
<keyword evidence="2 4" id="KW-0863">Zinc-finger</keyword>
<evidence type="ECO:0000259" key="6">
    <source>
        <dbReference type="PROSITE" id="PS50089"/>
    </source>
</evidence>
<feature type="compositionally biased region" description="Polar residues" evidence="5">
    <location>
        <begin position="1"/>
        <end position="23"/>
    </location>
</feature>
<name>A0AAU9JVM3_9CILI</name>
<dbReference type="SMART" id="SM00336">
    <property type="entry name" value="BBOX"/>
    <property type="match status" value="1"/>
</dbReference>
<dbReference type="Pfam" id="PF00643">
    <property type="entry name" value="zf-B_box"/>
    <property type="match status" value="1"/>
</dbReference>
<dbReference type="InterPro" id="IPR027370">
    <property type="entry name" value="Znf-RING_euk"/>
</dbReference>
<evidence type="ECO:0000313" key="9">
    <source>
        <dbReference type="Proteomes" id="UP001162131"/>
    </source>
</evidence>
<dbReference type="Proteomes" id="UP001162131">
    <property type="component" value="Unassembled WGS sequence"/>
</dbReference>
<dbReference type="PANTHER" id="PTHR47156:SF10">
    <property type="entry name" value="E3 UBIQUITIN-PROTEIN LIGASE TRIM-21-RELATED"/>
    <property type="match status" value="1"/>
</dbReference>
<dbReference type="PROSITE" id="PS50119">
    <property type="entry name" value="ZF_BBOX"/>
    <property type="match status" value="1"/>
</dbReference>
<evidence type="ECO:0000256" key="1">
    <source>
        <dbReference type="ARBA" id="ARBA00022723"/>
    </source>
</evidence>
<dbReference type="SUPFAM" id="SSF57850">
    <property type="entry name" value="RING/U-box"/>
    <property type="match status" value="1"/>
</dbReference>
<feature type="compositionally biased region" description="Polar residues" evidence="5">
    <location>
        <begin position="61"/>
        <end position="71"/>
    </location>
</feature>
<dbReference type="PANTHER" id="PTHR47156">
    <property type="entry name" value="PROTEIN CBG20824"/>
    <property type="match status" value="1"/>
</dbReference>
<sequence length="413" mass="47071">MSQIPPSAPSQEQHSIPQPSNPFLNPFIPHSLPRSFTEIDSKGISDKGPARILELPRAAPSSFQPSANASNPFLPPPANSSNSGITDPSSNPIQQASLISKSSQIILKKESTQVQFQNTNPTENQAKNSIELNCPICYEKYGATSNIPKVLYCGHSVCEQCLNKIRLEANKIICPFCSCRERRHFAAIPINYALFGIIGENKPLYVCKDHQKEIGLLCKDDYRLLCISCMVEHNKHEVVLLDDPFVLELADKKKQEIEQLKFEIQGKLKYCVEVFAKLEEDHKRIATPLKNNLNLLERTRNKLFNLIEKASRKVIEEKNKNGNEALIRNNVLRDTYIASKNKYLKRFEKISELSEEFGKLSIAQQINSEMEIYKEEFAMPRTEDIEEFEVELMEPVDYEAEILKNFTELLKIN</sequence>
<evidence type="ECO:0000313" key="8">
    <source>
        <dbReference type="EMBL" id="CAG9329575.1"/>
    </source>
</evidence>
<proteinExistence type="predicted"/>
<dbReference type="Gene3D" id="3.30.160.60">
    <property type="entry name" value="Classic Zinc Finger"/>
    <property type="match status" value="1"/>
</dbReference>
<dbReference type="SMART" id="SM00184">
    <property type="entry name" value="RING"/>
    <property type="match status" value="1"/>
</dbReference>
<evidence type="ECO:0000256" key="3">
    <source>
        <dbReference type="ARBA" id="ARBA00022833"/>
    </source>
</evidence>
<evidence type="ECO:0000256" key="2">
    <source>
        <dbReference type="ARBA" id="ARBA00022771"/>
    </source>
</evidence>
<dbReference type="AlphaFoldDB" id="A0AAU9JVM3"/>
<dbReference type="InterPro" id="IPR000315">
    <property type="entry name" value="Znf_B-box"/>
</dbReference>
<keyword evidence="3" id="KW-0862">Zinc</keyword>
<organism evidence="8 9">
    <name type="scientific">Blepharisma stoltei</name>
    <dbReference type="NCBI Taxonomy" id="1481888"/>
    <lineage>
        <taxon>Eukaryota</taxon>
        <taxon>Sar</taxon>
        <taxon>Alveolata</taxon>
        <taxon>Ciliophora</taxon>
        <taxon>Postciliodesmatophora</taxon>
        <taxon>Heterotrichea</taxon>
        <taxon>Heterotrichida</taxon>
        <taxon>Blepharismidae</taxon>
        <taxon>Blepharisma</taxon>
    </lineage>
</organism>
<dbReference type="InterPro" id="IPR013083">
    <property type="entry name" value="Znf_RING/FYVE/PHD"/>
</dbReference>
<dbReference type="PROSITE" id="PS50089">
    <property type="entry name" value="ZF_RING_2"/>
    <property type="match status" value="1"/>
</dbReference>
<keyword evidence="1" id="KW-0479">Metal-binding</keyword>
<dbReference type="InterPro" id="IPR001841">
    <property type="entry name" value="Znf_RING"/>
</dbReference>
<feature type="compositionally biased region" description="Polar residues" evidence="5">
    <location>
        <begin position="79"/>
        <end position="92"/>
    </location>
</feature>
<gene>
    <name evidence="8" type="ORF">BSTOLATCC_MIC49207</name>
</gene>
<feature type="region of interest" description="Disordered" evidence="5">
    <location>
        <begin position="1"/>
        <end position="93"/>
    </location>
</feature>
<dbReference type="InterPro" id="IPR052667">
    <property type="entry name" value="E3_ubiquitin-ligase_RING"/>
</dbReference>
<evidence type="ECO:0000256" key="4">
    <source>
        <dbReference type="PROSITE-ProRule" id="PRU00024"/>
    </source>
</evidence>
<accession>A0AAU9JVM3</accession>
<keyword evidence="9" id="KW-1185">Reference proteome</keyword>
<dbReference type="PROSITE" id="PS00518">
    <property type="entry name" value="ZF_RING_1"/>
    <property type="match status" value="1"/>
</dbReference>
<comment type="caution">
    <text evidence="8">The sequence shown here is derived from an EMBL/GenBank/DDBJ whole genome shotgun (WGS) entry which is preliminary data.</text>
</comment>
<dbReference type="Pfam" id="PF13445">
    <property type="entry name" value="zf-RING_UBOX"/>
    <property type="match status" value="1"/>
</dbReference>